<evidence type="ECO:0000313" key="2">
    <source>
        <dbReference type="Proteomes" id="UP000464657"/>
    </source>
</evidence>
<dbReference type="Proteomes" id="UP000464657">
    <property type="component" value="Chromosome"/>
</dbReference>
<dbReference type="EMBL" id="CP019288">
    <property type="protein sequence ID" value="QHI39225.1"/>
    <property type="molecule type" value="Genomic_DNA"/>
</dbReference>
<dbReference type="RefSeq" id="WP_160131716.1">
    <property type="nucleotide sequence ID" value="NZ_CP019288.1"/>
</dbReference>
<gene>
    <name evidence="1" type="ORF">IMCC3317_46300</name>
</gene>
<evidence type="ECO:0000313" key="1">
    <source>
        <dbReference type="EMBL" id="QHI39225.1"/>
    </source>
</evidence>
<reference evidence="1 2" key="1">
    <citation type="journal article" date="2013" name="Int. J. Syst. Evol. Microbiol.">
        <title>Kordia antarctica sp. nov., isolated from Antarctic seawater.</title>
        <authorList>
            <person name="Baek K."/>
            <person name="Choi A."/>
            <person name="Kang I."/>
            <person name="Lee K."/>
            <person name="Cho J.C."/>
        </authorList>
    </citation>
    <scope>NUCLEOTIDE SEQUENCE [LARGE SCALE GENOMIC DNA]</scope>
    <source>
        <strain evidence="1 2">IMCC3317</strain>
    </source>
</reference>
<sequence>MKKILITLVLIMAFVSTYGQNKYHERQNKVYIEAAAAEYSLDDKQQAELSEARMEMVAVYVSSNKAFKNDEISKEKKQELTREASKLYHNKMSKITGKSYKDMKPFLEKMREELKKVK</sequence>
<dbReference type="AlphaFoldDB" id="A0A7L4ZRF2"/>
<proteinExistence type="predicted"/>
<protein>
    <submittedName>
        <fullName evidence="1">Uncharacterized protein</fullName>
    </submittedName>
</protein>
<dbReference type="KEGG" id="kan:IMCC3317_46300"/>
<accession>A0A7L4ZRF2</accession>
<name>A0A7L4ZRF2_9FLAO</name>
<keyword evidence="2" id="KW-1185">Reference proteome</keyword>
<organism evidence="1 2">
    <name type="scientific">Kordia antarctica</name>
    <dbReference type="NCBI Taxonomy" id="1218801"/>
    <lineage>
        <taxon>Bacteria</taxon>
        <taxon>Pseudomonadati</taxon>
        <taxon>Bacteroidota</taxon>
        <taxon>Flavobacteriia</taxon>
        <taxon>Flavobacteriales</taxon>
        <taxon>Flavobacteriaceae</taxon>
        <taxon>Kordia</taxon>
    </lineage>
</organism>
<dbReference type="OrthoDB" id="1448289at2"/>